<proteinExistence type="inferred from homology"/>
<feature type="binding site" evidence="9">
    <location>
        <position position="428"/>
    </location>
    <ligand>
        <name>Mg(2+)</name>
        <dbReference type="ChEBI" id="CHEBI:18420"/>
    </ligand>
</feature>
<evidence type="ECO:0000259" key="11">
    <source>
        <dbReference type="Pfam" id="PF02503"/>
    </source>
</evidence>
<dbReference type="Proteomes" id="UP000002274">
    <property type="component" value="Chromosome"/>
</dbReference>
<dbReference type="KEGG" id="pmf:P9303_29941"/>
<dbReference type="SUPFAM" id="SSF56024">
    <property type="entry name" value="Phospholipase D/nuclease"/>
    <property type="match status" value="2"/>
</dbReference>
<evidence type="ECO:0000313" key="15">
    <source>
        <dbReference type="EMBL" id="ABM79724.1"/>
    </source>
</evidence>
<name>A2CE14_PROM3</name>
<dbReference type="HAMAP" id="MF_00347">
    <property type="entry name" value="Polyphosphate_kinase"/>
    <property type="match status" value="1"/>
</dbReference>
<keyword evidence="2 9" id="KW-0808">Transferase</keyword>
<dbReference type="InterPro" id="IPR036832">
    <property type="entry name" value="PPK_N_dom_sf"/>
</dbReference>
<evidence type="ECO:0000256" key="6">
    <source>
        <dbReference type="ARBA" id="ARBA00022777"/>
    </source>
</evidence>
<dbReference type="AlphaFoldDB" id="A2CE14"/>
<evidence type="ECO:0000259" key="12">
    <source>
        <dbReference type="Pfam" id="PF13089"/>
    </source>
</evidence>
<dbReference type="EMBL" id="CP000554">
    <property type="protein sequence ID" value="ABM79724.1"/>
    <property type="molecule type" value="Genomic_DNA"/>
</dbReference>
<dbReference type="CDD" id="cd09165">
    <property type="entry name" value="PLDc_PaPPK1_C1_like"/>
    <property type="match status" value="1"/>
</dbReference>
<dbReference type="SUPFAM" id="SSF143724">
    <property type="entry name" value="PHP14-like"/>
    <property type="match status" value="1"/>
</dbReference>
<feature type="domain" description="Polyphosphate kinase C-terminal" evidence="14">
    <location>
        <begin position="353"/>
        <end position="519"/>
    </location>
</feature>
<dbReference type="NCBIfam" id="NF003917">
    <property type="entry name" value="PRK05443.1-1"/>
    <property type="match status" value="1"/>
</dbReference>
<evidence type="ECO:0000256" key="5">
    <source>
        <dbReference type="ARBA" id="ARBA00022741"/>
    </source>
</evidence>
<feature type="domain" description="Polyphosphate kinase C-terminal" evidence="13">
    <location>
        <begin position="526"/>
        <end position="698"/>
    </location>
</feature>
<feature type="domain" description="Polyphosphate kinase N-terminal" evidence="12">
    <location>
        <begin position="11"/>
        <end position="116"/>
    </location>
</feature>
<dbReference type="GO" id="GO:0005524">
    <property type="term" value="F:ATP binding"/>
    <property type="evidence" value="ECO:0007669"/>
    <property type="project" value="UniProtKB-KW"/>
</dbReference>
<evidence type="ECO:0000256" key="3">
    <source>
        <dbReference type="ARBA" id="ARBA00022723"/>
    </source>
</evidence>
<dbReference type="NCBIfam" id="TIGR03705">
    <property type="entry name" value="poly_P_kin"/>
    <property type="match status" value="1"/>
</dbReference>
<dbReference type="InterPro" id="IPR025198">
    <property type="entry name" value="PPK_N_dom"/>
</dbReference>
<keyword evidence="1 9" id="KW-0597">Phosphoprotein</keyword>
<dbReference type="GO" id="GO:0006799">
    <property type="term" value="P:polyphosphate biosynthetic process"/>
    <property type="evidence" value="ECO:0007669"/>
    <property type="project" value="UniProtKB-UniRule"/>
</dbReference>
<keyword evidence="8 9" id="KW-0460">Magnesium</keyword>
<dbReference type="RefSeq" id="WP_011827562.1">
    <property type="nucleotide sequence ID" value="NC_008820.1"/>
</dbReference>
<reference evidence="15 16" key="1">
    <citation type="journal article" date="2007" name="PLoS Genet.">
        <title>Patterns and implications of gene gain and loss in the evolution of Prochlorococcus.</title>
        <authorList>
            <person name="Kettler G.C."/>
            <person name="Martiny A.C."/>
            <person name="Huang K."/>
            <person name="Zucker J."/>
            <person name="Coleman M.L."/>
            <person name="Rodrigue S."/>
            <person name="Chen F."/>
            <person name="Lapidus A."/>
            <person name="Ferriera S."/>
            <person name="Johnson J."/>
            <person name="Steglich C."/>
            <person name="Church G.M."/>
            <person name="Richardson P."/>
            <person name="Chisholm S.W."/>
        </authorList>
    </citation>
    <scope>NUCLEOTIDE SEQUENCE [LARGE SCALE GENOMIC DNA]</scope>
    <source>
        <strain evidence="15 16">MIT 9303</strain>
    </source>
</reference>
<comment type="catalytic activity">
    <reaction evidence="9 10">
        <text>[phosphate](n) + ATP = [phosphate](n+1) + ADP</text>
        <dbReference type="Rhea" id="RHEA:19573"/>
        <dbReference type="Rhea" id="RHEA-COMP:9859"/>
        <dbReference type="Rhea" id="RHEA-COMP:14280"/>
        <dbReference type="ChEBI" id="CHEBI:16838"/>
        <dbReference type="ChEBI" id="CHEBI:30616"/>
        <dbReference type="ChEBI" id="CHEBI:456216"/>
        <dbReference type="EC" id="2.7.4.1"/>
    </reaction>
</comment>
<dbReference type="PIRSF" id="PIRSF015589">
    <property type="entry name" value="PP_kinase"/>
    <property type="match status" value="1"/>
</dbReference>
<evidence type="ECO:0000256" key="7">
    <source>
        <dbReference type="ARBA" id="ARBA00022840"/>
    </source>
</evidence>
<gene>
    <name evidence="9 15" type="primary">ppk</name>
    <name evidence="15" type="ordered locus">P9303_29941</name>
</gene>
<dbReference type="GO" id="GO:0008976">
    <property type="term" value="F:polyphosphate kinase activity"/>
    <property type="evidence" value="ECO:0007669"/>
    <property type="project" value="UniProtKB-UniRule"/>
</dbReference>
<evidence type="ECO:0000256" key="9">
    <source>
        <dbReference type="HAMAP-Rule" id="MF_00347"/>
    </source>
</evidence>
<organism evidence="15 16">
    <name type="scientific">Prochlorococcus marinus (strain MIT 9303)</name>
    <dbReference type="NCBI Taxonomy" id="59922"/>
    <lineage>
        <taxon>Bacteria</taxon>
        <taxon>Bacillati</taxon>
        <taxon>Cyanobacteriota</taxon>
        <taxon>Cyanophyceae</taxon>
        <taxon>Synechococcales</taxon>
        <taxon>Prochlorococcaceae</taxon>
        <taxon>Prochlorococcus</taxon>
    </lineage>
</organism>
<keyword evidence="5 9" id="KW-0547">Nucleotide-binding</keyword>
<feature type="domain" description="Polyphosphate kinase middle" evidence="11">
    <location>
        <begin position="126"/>
        <end position="312"/>
    </location>
</feature>
<keyword evidence="7 9" id="KW-0067">ATP-binding</keyword>
<accession>A2CE14</accession>
<protein>
    <recommendedName>
        <fullName evidence="9 10">Polyphosphate kinase</fullName>
        <ecNumber evidence="9 10">2.7.4.1</ecNumber>
    </recommendedName>
    <alternativeName>
        <fullName evidence="9">ATP-polyphosphate phosphotransferase</fullName>
    </alternativeName>
    <alternativeName>
        <fullName evidence="9">Polyphosphoric acid kinase</fullName>
    </alternativeName>
</protein>
<dbReference type="Gene3D" id="3.30.870.10">
    <property type="entry name" value="Endonuclease Chain A"/>
    <property type="match status" value="2"/>
</dbReference>
<evidence type="ECO:0000256" key="10">
    <source>
        <dbReference type="RuleBase" id="RU003800"/>
    </source>
</evidence>
<dbReference type="CDD" id="cd09168">
    <property type="entry name" value="PLDc_PaPPK1_C2_like"/>
    <property type="match status" value="1"/>
</dbReference>
<dbReference type="PANTHER" id="PTHR30218:SF0">
    <property type="entry name" value="POLYPHOSPHATE KINASE"/>
    <property type="match status" value="1"/>
</dbReference>
<dbReference type="GO" id="GO:0009358">
    <property type="term" value="C:polyphosphate kinase complex"/>
    <property type="evidence" value="ECO:0007669"/>
    <property type="project" value="InterPro"/>
</dbReference>
<evidence type="ECO:0000259" key="13">
    <source>
        <dbReference type="Pfam" id="PF13090"/>
    </source>
</evidence>
<feature type="binding site" evidence="9">
    <location>
        <position position="491"/>
    </location>
    <ligand>
        <name>ATP</name>
        <dbReference type="ChEBI" id="CHEBI:30616"/>
    </ligand>
</feature>
<dbReference type="SUPFAM" id="SSF140356">
    <property type="entry name" value="PPK N-terminal domain-like"/>
    <property type="match status" value="1"/>
</dbReference>
<keyword evidence="6 9" id="KW-0418">Kinase</keyword>
<feature type="binding site" evidence="9">
    <location>
        <position position="615"/>
    </location>
    <ligand>
        <name>ATP</name>
        <dbReference type="ChEBI" id="CHEBI:30616"/>
    </ligand>
</feature>
<keyword evidence="4" id="KW-0677">Repeat</keyword>
<dbReference type="InterPro" id="IPR041108">
    <property type="entry name" value="PP_kinase_C_1"/>
</dbReference>
<dbReference type="NCBIfam" id="NF003918">
    <property type="entry name" value="PRK05443.1-2"/>
    <property type="match status" value="1"/>
</dbReference>
<dbReference type="NCBIfam" id="NF003921">
    <property type="entry name" value="PRK05443.2-2"/>
    <property type="match status" value="1"/>
</dbReference>
<dbReference type="Pfam" id="PF13089">
    <property type="entry name" value="PP_kinase_N"/>
    <property type="match status" value="1"/>
</dbReference>
<evidence type="ECO:0000256" key="8">
    <source>
        <dbReference type="ARBA" id="ARBA00022842"/>
    </source>
</evidence>
<dbReference type="Gene3D" id="3.30.1840.10">
    <property type="entry name" value="Polyphosphate kinase middle domain"/>
    <property type="match status" value="1"/>
</dbReference>
<feature type="binding site" evidence="9">
    <location>
        <position position="398"/>
    </location>
    <ligand>
        <name>Mg(2+)</name>
        <dbReference type="ChEBI" id="CHEBI:18420"/>
    </ligand>
</feature>
<sequence>MSNPAVASEHYINRELSWIAFNERVLAQALNTRTPLLEQAKFSAIFSNNLDEFFMVRVASLKAQVEAGITKTSADGLTPIQQLLTIRDHLVPLIEQQQDHYRKHLKNQLVEQGVHLLDYEQLNQKERLWVDNYFQTAIFPVLTPLAVDQAHPFPFVSNLSLNIATLILDPETGQQQFARVKIPQKTMPRFVEIPPDLSGINPKPVHTAVPLEQVVAFNLKLLFPGMKIEEHYFFRVTRDADLELRDLEADDLMSAMEQGLHKRRMGGEVVRLEVTNEMPQRVVEMLIEGMAVEENDLYRIEGLLGLDDLFGLMRLPLEQLKDQPHIGLTAKVLSRSQRRMLEDESIKEEEFKSIFSVIRRKDILLHHPYELFATSVEEFINQAADDPLVMGIKITLYRTSKDSPIIAALIRAAEHGKQVMALVELKARFDEGNNIQWARHLERSGVHVVYGVLGLKTHTKTILVVRKEKERLRSYVHIGTGNYNSKTSRLYTDLGLLSARPELSQDLVELFNYLTGFSKQQSFRRLLVAPVTLRKGMESLILREIEHAREGRGGHIRAKMNALVDPAIISLLYEASQVGVRIELIIRGMCCLYPGRKGFSENISVISIIGRFLEHSRIFWFANDNNPEVYIGSADLMPRNLDRRVEAVTPIEEPEQKEHLERLLNLYLNDNREAWDMQSDGSFLQRQPNPNSEEHRAQQQLINLWQQGIPAG</sequence>
<dbReference type="EC" id="2.7.4.1" evidence="9 10"/>
<dbReference type="PANTHER" id="PTHR30218">
    <property type="entry name" value="POLYPHOSPHATE KINASE"/>
    <property type="match status" value="1"/>
</dbReference>
<dbReference type="Pfam" id="PF02503">
    <property type="entry name" value="PP_kinase"/>
    <property type="match status" value="1"/>
</dbReference>
<feature type="binding site" evidence="9">
    <location>
        <position position="587"/>
    </location>
    <ligand>
        <name>ATP</name>
        <dbReference type="ChEBI" id="CHEBI:30616"/>
    </ligand>
</feature>
<dbReference type="GO" id="GO:0046872">
    <property type="term" value="F:metal ion binding"/>
    <property type="evidence" value="ECO:0007669"/>
    <property type="project" value="UniProtKB-KW"/>
</dbReference>
<dbReference type="InterPro" id="IPR025200">
    <property type="entry name" value="PPK_C_dom2"/>
</dbReference>
<dbReference type="STRING" id="59922.P9303_29941"/>
<dbReference type="Pfam" id="PF17941">
    <property type="entry name" value="PP_kinase_C_1"/>
    <property type="match status" value="1"/>
</dbReference>
<comment type="function">
    <text evidence="9 10">Catalyzes the reversible transfer of the terminal phosphate of ATP to form a long-chain polyphosphate (polyP).</text>
</comment>
<dbReference type="InterPro" id="IPR003414">
    <property type="entry name" value="PP_kinase"/>
</dbReference>
<comment type="PTM">
    <text evidence="9 10">An intermediate of this reaction is the autophosphorylated ppk in which a phosphate is covalently linked to a histidine residue through a N-P bond.</text>
</comment>
<evidence type="ECO:0000259" key="14">
    <source>
        <dbReference type="Pfam" id="PF17941"/>
    </source>
</evidence>
<evidence type="ECO:0000256" key="1">
    <source>
        <dbReference type="ARBA" id="ARBA00022553"/>
    </source>
</evidence>
<comment type="cofactor">
    <cofactor evidence="9">
        <name>Mg(2+)</name>
        <dbReference type="ChEBI" id="CHEBI:18420"/>
    </cofactor>
</comment>
<dbReference type="Pfam" id="PF13090">
    <property type="entry name" value="PP_kinase_C"/>
    <property type="match status" value="1"/>
</dbReference>
<dbReference type="FunFam" id="3.30.870.10:FF:000001">
    <property type="entry name" value="Polyphosphate kinase"/>
    <property type="match status" value="1"/>
</dbReference>
<keyword evidence="3 9" id="KW-0479">Metal-binding</keyword>
<evidence type="ECO:0000313" key="16">
    <source>
        <dbReference type="Proteomes" id="UP000002274"/>
    </source>
</evidence>
<dbReference type="BioCyc" id="PMAR59922:G1G80-2628-MONOMER"/>
<dbReference type="InterPro" id="IPR036830">
    <property type="entry name" value="PP_kinase_middle_dom_sf"/>
</dbReference>
<feature type="active site" description="Phosphohistidine intermediate" evidence="9">
    <location>
        <position position="458"/>
    </location>
</feature>
<dbReference type="HOGENOM" id="CLU_009678_5_0_3"/>
<dbReference type="InterPro" id="IPR024953">
    <property type="entry name" value="PP_kinase_middle"/>
</dbReference>
<evidence type="ECO:0000256" key="4">
    <source>
        <dbReference type="ARBA" id="ARBA00022737"/>
    </source>
</evidence>
<evidence type="ECO:0000256" key="2">
    <source>
        <dbReference type="ARBA" id="ARBA00022679"/>
    </source>
</evidence>
<feature type="binding site" evidence="9">
    <location>
        <position position="49"/>
    </location>
    <ligand>
        <name>ATP</name>
        <dbReference type="ChEBI" id="CHEBI:30616"/>
    </ligand>
</feature>
<dbReference type="Gene3D" id="1.20.58.310">
    <property type="entry name" value="Polyphosphate kinase N-terminal domain"/>
    <property type="match status" value="1"/>
</dbReference>
<comment type="similarity">
    <text evidence="9 10">Belongs to the polyphosphate kinase 1 (PPK1) family.</text>
</comment>